<proteinExistence type="predicted"/>
<dbReference type="EMBL" id="FPKS01000015">
    <property type="protein sequence ID" value="SFZ76382.1"/>
    <property type="molecule type" value="Genomic_DNA"/>
</dbReference>
<sequence length="103" mass="11376">MSALKTLSVKLEEIIEDKKIWVNPNPTKVKKTMTQPDLLVYSASGLNEPNFRVVVPANKGFVPNSRVQVKIIKPKLGGFMFDEGIAGLKDSAVIFADSVEEMK</sequence>
<organism evidence="2 3">
    <name type="scientific">Pseudolactococcus chungangensis CAU 28 = DSM 22330</name>
    <dbReference type="NCBI Taxonomy" id="1122154"/>
    <lineage>
        <taxon>Bacteria</taxon>
        <taxon>Bacillati</taxon>
        <taxon>Bacillota</taxon>
        <taxon>Bacilli</taxon>
        <taxon>Lactobacillales</taxon>
        <taxon>Streptococcaceae</taxon>
        <taxon>Pseudolactococcus</taxon>
    </lineage>
</organism>
<dbReference type="Proteomes" id="UP000185655">
    <property type="component" value="Unassembled WGS sequence"/>
</dbReference>
<dbReference type="Proteomes" id="UP000218979">
    <property type="component" value="Unassembled WGS sequence"/>
</dbReference>
<dbReference type="AlphaFoldDB" id="A0A1K2HI05"/>
<reference evidence="2 3" key="2">
    <citation type="submission" date="2016-11" db="EMBL/GenBank/DDBJ databases">
        <authorList>
            <person name="Jaros S."/>
            <person name="Januszkiewicz K."/>
            <person name="Wedrychowicz H."/>
        </authorList>
    </citation>
    <scope>NUCLEOTIDE SEQUENCE [LARGE SCALE GENOMIC DNA]</scope>
    <source>
        <strain evidence="2 3">DSM 22330</strain>
    </source>
</reference>
<protein>
    <submittedName>
        <fullName evidence="2">Uncharacterized protein</fullName>
    </submittedName>
</protein>
<reference evidence="1 4" key="1">
    <citation type="submission" date="2014-12" db="EMBL/GenBank/DDBJ databases">
        <title>Draft genome sequences of 10 type strains of Lactococcus.</title>
        <authorList>
            <person name="Sun Z."/>
            <person name="Zhong Z."/>
            <person name="Liu W."/>
            <person name="Zhang W."/>
            <person name="Zhang H."/>
        </authorList>
    </citation>
    <scope>NUCLEOTIDE SEQUENCE [LARGE SCALE GENOMIC DNA]</scope>
    <source>
        <strain evidence="1 4">DSM 22330</strain>
    </source>
</reference>
<accession>A0A1K2HI05</accession>
<name>A0A1K2HI05_9LACT</name>
<dbReference type="STRING" id="1122154.SAMN02746068_01943"/>
<evidence type="ECO:0000313" key="3">
    <source>
        <dbReference type="Proteomes" id="UP000185655"/>
    </source>
</evidence>
<dbReference type="OrthoDB" id="2242810at2"/>
<evidence type="ECO:0000313" key="2">
    <source>
        <dbReference type="EMBL" id="SFZ76382.1"/>
    </source>
</evidence>
<dbReference type="RefSeq" id="WP_031367055.1">
    <property type="nucleotide sequence ID" value="NZ_FPKS01000015.1"/>
</dbReference>
<gene>
    <name evidence="1" type="ORF">RR45_GL000965</name>
    <name evidence="2" type="ORF">SAMN02746068_01943</name>
</gene>
<evidence type="ECO:0000313" key="4">
    <source>
        <dbReference type="Proteomes" id="UP000218979"/>
    </source>
</evidence>
<evidence type="ECO:0000313" key="1">
    <source>
        <dbReference type="EMBL" id="PCS01892.1"/>
    </source>
</evidence>
<dbReference type="EMBL" id="JXJT01000020">
    <property type="protein sequence ID" value="PCS01892.1"/>
    <property type="molecule type" value="Genomic_DNA"/>
</dbReference>
<keyword evidence="4" id="KW-1185">Reference proteome</keyword>